<dbReference type="EMBL" id="AOIA01000024">
    <property type="protein sequence ID" value="ELY65322.1"/>
    <property type="molecule type" value="Genomic_DNA"/>
</dbReference>
<dbReference type="InterPro" id="IPR005353">
    <property type="entry name" value="UPF0146"/>
</dbReference>
<dbReference type="Proteomes" id="UP000011531">
    <property type="component" value="Unassembled WGS sequence"/>
</dbReference>
<dbReference type="RefSeq" id="WP_008420451.1">
    <property type="nucleotide sequence ID" value="NZ_AOIA01000024.1"/>
</dbReference>
<dbReference type="STRING" id="1227498.C492_03376"/>
<evidence type="ECO:0000313" key="3">
    <source>
        <dbReference type="EMBL" id="ELY65322.1"/>
    </source>
</evidence>
<gene>
    <name evidence="3" type="ORF">C492_03376</name>
</gene>
<sequence>MTTARRNLGTLADRLAAYDRLVEVGIGRRTELAATLVEAGTAVTATDIGRREVPDGVGFVVDDVVEPDLAVYEDAEAIYARNLPPELHRPTLEVAERVGADFLFTTLGGDQPAVPVERRTVREGTVYVAREFDGPTREDGRSYQGPRE</sequence>
<dbReference type="AlphaFoldDB" id="L9XUV9"/>
<dbReference type="InterPro" id="IPR029063">
    <property type="entry name" value="SAM-dependent_MTases_sf"/>
</dbReference>
<comment type="similarity">
    <text evidence="1 2">Belongs to the UPF0146 family.</text>
</comment>
<protein>
    <recommendedName>
        <fullName evidence="2">UPF0146 protein C492_03376</fullName>
    </recommendedName>
</protein>
<dbReference type="OrthoDB" id="59816at2157"/>
<evidence type="ECO:0000256" key="2">
    <source>
        <dbReference type="HAMAP-Rule" id="MF_00341"/>
    </source>
</evidence>
<dbReference type="Pfam" id="PF03686">
    <property type="entry name" value="UPF0146"/>
    <property type="match status" value="1"/>
</dbReference>
<dbReference type="PATRIC" id="fig|1227498.3.peg.688"/>
<organism evidence="3 4">
    <name type="scientific">Natronococcus jeotgali DSM 18795</name>
    <dbReference type="NCBI Taxonomy" id="1227498"/>
    <lineage>
        <taxon>Archaea</taxon>
        <taxon>Methanobacteriati</taxon>
        <taxon>Methanobacteriota</taxon>
        <taxon>Stenosarchaea group</taxon>
        <taxon>Halobacteria</taxon>
        <taxon>Halobacteriales</taxon>
        <taxon>Natrialbaceae</taxon>
        <taxon>Natronococcus</taxon>
    </lineage>
</organism>
<dbReference type="HAMAP" id="MF_00341">
    <property type="entry name" value="UPF0146"/>
    <property type="match status" value="1"/>
</dbReference>
<comment type="caution">
    <text evidence="3">The sequence shown here is derived from an EMBL/GenBank/DDBJ whole genome shotgun (WGS) entry which is preliminary data.</text>
</comment>
<dbReference type="Gene3D" id="3.40.50.150">
    <property type="entry name" value="Vaccinia Virus protein VP39"/>
    <property type="match status" value="1"/>
</dbReference>
<accession>L9XUV9</accession>
<proteinExistence type="inferred from homology"/>
<evidence type="ECO:0000313" key="4">
    <source>
        <dbReference type="Proteomes" id="UP000011531"/>
    </source>
</evidence>
<reference evidence="3 4" key="1">
    <citation type="journal article" date="2014" name="PLoS Genet.">
        <title>Phylogenetically driven sequencing of extremely halophilic archaea reveals strategies for static and dynamic osmo-response.</title>
        <authorList>
            <person name="Becker E.A."/>
            <person name="Seitzer P.M."/>
            <person name="Tritt A."/>
            <person name="Larsen D."/>
            <person name="Krusor M."/>
            <person name="Yao A.I."/>
            <person name="Wu D."/>
            <person name="Madern D."/>
            <person name="Eisen J.A."/>
            <person name="Darling A.E."/>
            <person name="Facciotti M.T."/>
        </authorList>
    </citation>
    <scope>NUCLEOTIDE SEQUENCE [LARGE SCALE GENOMIC DNA]</scope>
    <source>
        <strain evidence="3 4">DSM 18795</strain>
    </source>
</reference>
<evidence type="ECO:0000256" key="1">
    <source>
        <dbReference type="ARBA" id="ARBA00006969"/>
    </source>
</evidence>
<keyword evidence="4" id="KW-1185">Reference proteome</keyword>
<name>L9XUV9_9EURY</name>